<comment type="caution">
    <text evidence="2">The sequence shown here is derived from an EMBL/GenBank/DDBJ whole genome shotgun (WGS) entry which is preliminary data.</text>
</comment>
<sequence>MHSQFNDDGITLAEGKRLITLNIESSGIKNKKQALSDLEKSYQSVYRELVGYKEEVLEVAPDKL</sequence>
<proteinExistence type="predicted"/>
<protein>
    <submittedName>
        <fullName evidence="2">Uncharacterized protein</fullName>
    </submittedName>
</protein>
<reference evidence="2 3" key="1">
    <citation type="submission" date="2020-12" db="EMBL/GenBank/DDBJ databases">
        <title>YIM B01967 draft genome.</title>
        <authorList>
            <person name="Yan X."/>
        </authorList>
    </citation>
    <scope>NUCLEOTIDE SEQUENCE [LARGE SCALE GENOMIC DNA]</scope>
    <source>
        <strain evidence="2 3">YIM B01967</strain>
    </source>
</reference>
<gene>
    <name evidence="2" type="ORF">JFL43_14735</name>
</gene>
<keyword evidence="3" id="KW-1185">Reference proteome</keyword>
<evidence type="ECO:0000313" key="3">
    <source>
        <dbReference type="Proteomes" id="UP000618943"/>
    </source>
</evidence>
<organism evidence="2 3">
    <name type="scientific">Viridibacillus soli</name>
    <dbReference type="NCBI Taxonomy" id="2798301"/>
    <lineage>
        <taxon>Bacteria</taxon>
        <taxon>Bacillati</taxon>
        <taxon>Bacillota</taxon>
        <taxon>Bacilli</taxon>
        <taxon>Bacillales</taxon>
        <taxon>Caryophanaceae</taxon>
        <taxon>Viridibacillus</taxon>
    </lineage>
</organism>
<dbReference type="Proteomes" id="UP000618943">
    <property type="component" value="Unassembled WGS sequence"/>
</dbReference>
<accession>A0ABS1H9L0</accession>
<evidence type="ECO:0000256" key="1">
    <source>
        <dbReference type="SAM" id="Coils"/>
    </source>
</evidence>
<dbReference type="EMBL" id="JAEOAH010000023">
    <property type="protein sequence ID" value="MBK3496096.1"/>
    <property type="molecule type" value="Genomic_DNA"/>
</dbReference>
<feature type="coiled-coil region" evidence="1">
    <location>
        <begin position="28"/>
        <end position="55"/>
    </location>
</feature>
<evidence type="ECO:0000313" key="2">
    <source>
        <dbReference type="EMBL" id="MBK3496096.1"/>
    </source>
</evidence>
<keyword evidence="1" id="KW-0175">Coiled coil</keyword>
<name>A0ABS1H9L0_9BACL</name>
<dbReference type="RefSeq" id="WP_200749623.1">
    <property type="nucleotide sequence ID" value="NZ_JAEOAH010000023.1"/>
</dbReference>